<name>M1KIJ2_ENCCN</name>
<dbReference type="VEuPathDB" id="MicrosporidiaDB:M970_080500"/>
<feature type="transmembrane region" description="Helical" evidence="5">
    <location>
        <begin position="55"/>
        <end position="82"/>
    </location>
</feature>
<feature type="transmembrane region" description="Helical" evidence="5">
    <location>
        <begin position="358"/>
        <end position="379"/>
    </location>
</feature>
<keyword evidence="2 5" id="KW-0812">Transmembrane</keyword>
<dbReference type="AlphaFoldDB" id="M1KIJ2"/>
<keyword evidence="3 5" id="KW-1133">Transmembrane helix</keyword>
<dbReference type="InterPro" id="IPR052706">
    <property type="entry name" value="Membrane-Transporter-like"/>
</dbReference>
<feature type="transmembrane region" description="Helical" evidence="5">
    <location>
        <begin position="139"/>
        <end position="158"/>
    </location>
</feature>
<dbReference type="EMBL" id="KC513605">
    <property type="protein sequence ID" value="AGE95036.1"/>
    <property type="molecule type" value="Genomic_DNA"/>
</dbReference>
<protein>
    <recommendedName>
        <fullName evidence="6">SLC26A/SulP transporter domain-containing protein</fullName>
    </recommendedName>
</protein>
<dbReference type="InterPro" id="IPR011547">
    <property type="entry name" value="SLC26A/SulP_dom"/>
</dbReference>
<proteinExistence type="predicted"/>
<dbReference type="GO" id="GO:0016020">
    <property type="term" value="C:membrane"/>
    <property type="evidence" value="ECO:0007669"/>
    <property type="project" value="UniProtKB-SubCell"/>
</dbReference>
<keyword evidence="4 5" id="KW-0472">Membrane</keyword>
<reference evidence="7" key="1">
    <citation type="journal article" date="2013" name="Eukaryot. Cell">
        <title>Extremely Reduced Levels of Heterozygosity in the Vertebrate Pathogen Encephalitozoon cuniculi.</title>
        <authorList>
            <person name="Selman M."/>
            <person name="Sak B."/>
            <person name="Kvac M."/>
            <person name="Farinelli L."/>
            <person name="Weiss L.M."/>
            <person name="Corradi N."/>
        </authorList>
    </citation>
    <scope>NUCLEOTIDE SEQUENCE</scope>
</reference>
<sequence length="536" mass="59832">MKSEIKTTKQRILSLVSSSFLILIITSLDFLSFGAKLLNPEKSHSRSVRNVSAVMFLYSTIGAQFIFGLFSGLGGVCAGAIFEAQRDTRKIHEVCFRLSDSFGEEIFTTYVCIFLSTALYAFFSYILKVFRIGNYLRYIPIPALYGVMVSIGMMSVECGYEETYSITWKHVHACFAVTICLALLALVLDIVFPAYFLMIPMFSFTVFVAFYGVFMIAGKDVEWMRSVNLVPKTEGISLDPLEVMRHFRVENIRMEAVWANWWNILGLSLFNLVHIAVNIPSFVESLGMKAADLNKELGVQSIGNAASAFLGYPTYFICSTSIYFNKSGGRTRIHSLAGVAAISSLLVIGKPIRESIPVILSATIPMFIGFGFLYSYLWLPMFKLSWMDLLTLVTSALVSWYLTPICGLVFGIALNSFYIIVQRLSTRLGDAKAELEPNETVGLPDGMGRKETYRVVDVAPMVLFGDLCESAKAMKGLYKENILFDLRRCGHFGANANMALEDMIETIAGNGYKTLIVGSPTNLYTHLFSRYMIDLQ</sequence>
<feature type="transmembrane region" description="Helical" evidence="5">
    <location>
        <begin position="12"/>
        <end position="35"/>
    </location>
</feature>
<dbReference type="OMA" id="YIYSTIW"/>
<gene>
    <name evidence="7" type="ORF">ECU08_0530</name>
</gene>
<dbReference type="VEuPathDB" id="MicrosporidiaDB:AEWQ_080490"/>
<feature type="transmembrane region" description="Helical" evidence="5">
    <location>
        <begin position="170"/>
        <end position="188"/>
    </location>
</feature>
<dbReference type="VEuPathDB" id="MicrosporidiaDB:ECU08_0530"/>
<feature type="transmembrane region" description="Helical" evidence="5">
    <location>
        <begin position="194"/>
        <end position="217"/>
    </location>
</feature>
<evidence type="ECO:0000313" key="7">
    <source>
        <dbReference type="EMBL" id="AGE95036.1"/>
    </source>
</evidence>
<dbReference type="Pfam" id="PF00916">
    <property type="entry name" value="Sulfate_transp"/>
    <property type="match status" value="1"/>
</dbReference>
<dbReference type="PANTHER" id="PTHR43310:SF4">
    <property type="entry name" value="AFR304WP"/>
    <property type="match status" value="1"/>
</dbReference>
<evidence type="ECO:0000256" key="2">
    <source>
        <dbReference type="ARBA" id="ARBA00022692"/>
    </source>
</evidence>
<organism evidence="7">
    <name type="scientific">Encephalitozoon cuniculi</name>
    <name type="common">Microsporidian parasite</name>
    <dbReference type="NCBI Taxonomy" id="6035"/>
    <lineage>
        <taxon>Eukaryota</taxon>
        <taxon>Fungi</taxon>
        <taxon>Fungi incertae sedis</taxon>
        <taxon>Microsporidia</taxon>
        <taxon>Unikaryonidae</taxon>
        <taxon>Encephalitozoon</taxon>
    </lineage>
</organism>
<dbReference type="PANTHER" id="PTHR43310">
    <property type="entry name" value="SULFATE TRANSPORTER YBAR-RELATED"/>
    <property type="match status" value="1"/>
</dbReference>
<evidence type="ECO:0000256" key="1">
    <source>
        <dbReference type="ARBA" id="ARBA00004141"/>
    </source>
</evidence>
<feature type="transmembrane region" description="Helical" evidence="5">
    <location>
        <begin position="302"/>
        <end position="324"/>
    </location>
</feature>
<comment type="subcellular location">
    <subcellularLocation>
        <location evidence="1">Membrane</location>
        <topology evidence="1">Multi-pass membrane protein</topology>
    </subcellularLocation>
</comment>
<accession>M1KIJ2</accession>
<evidence type="ECO:0000259" key="6">
    <source>
        <dbReference type="Pfam" id="PF00916"/>
    </source>
</evidence>
<feature type="transmembrane region" description="Helical" evidence="5">
    <location>
        <begin position="107"/>
        <end position="127"/>
    </location>
</feature>
<feature type="transmembrane region" description="Helical" evidence="5">
    <location>
        <begin position="399"/>
        <end position="421"/>
    </location>
</feature>
<dbReference type="VEuPathDB" id="MicrosporidiaDB:AEWD_080450"/>
<dbReference type="VEuPathDB" id="MicrosporidiaDB:AEWR_080500"/>
<evidence type="ECO:0000256" key="3">
    <source>
        <dbReference type="ARBA" id="ARBA00022989"/>
    </source>
</evidence>
<feature type="domain" description="SLC26A/SulP transporter" evidence="6">
    <location>
        <begin position="50"/>
        <end position="391"/>
    </location>
</feature>
<feature type="transmembrane region" description="Helical" evidence="5">
    <location>
        <begin position="261"/>
        <end position="282"/>
    </location>
</feature>
<evidence type="ECO:0000256" key="4">
    <source>
        <dbReference type="ARBA" id="ARBA00023136"/>
    </source>
</evidence>
<evidence type="ECO:0000256" key="5">
    <source>
        <dbReference type="SAM" id="Phobius"/>
    </source>
</evidence>